<dbReference type="EMBL" id="WEAY01000013">
    <property type="protein sequence ID" value="KAB6837587.1"/>
    <property type="molecule type" value="Genomic_DNA"/>
</dbReference>
<dbReference type="InterPro" id="IPR014858">
    <property type="entry name" value="BrxB"/>
</dbReference>
<dbReference type="RefSeq" id="WP_077384432.1">
    <property type="nucleotide sequence ID" value="NZ_CP109936.1"/>
</dbReference>
<dbReference type="AlphaFoldDB" id="A0A3E4RF92"/>
<dbReference type="EMBL" id="WDUB01000028">
    <property type="protein sequence ID" value="KAB7200933.1"/>
    <property type="molecule type" value="Genomic_DNA"/>
</dbReference>
<evidence type="ECO:0000313" key="7">
    <source>
        <dbReference type="Proteomes" id="UP000476628"/>
    </source>
</evidence>
<accession>A0A3E4RF92</accession>
<reference evidence="6 7" key="2">
    <citation type="journal article" date="2019" name="Nat. Med.">
        <title>A library of human gut bacterial isolates paired with longitudinal multiomics data enables mechanistic microbiome research.</title>
        <authorList>
            <person name="Poyet M."/>
            <person name="Groussin M."/>
            <person name="Gibbons S.M."/>
            <person name="Avila-Pacheco J."/>
            <person name="Jiang X."/>
            <person name="Kearney S.M."/>
            <person name="Perrotta A.R."/>
            <person name="Berdy B."/>
            <person name="Zhao S."/>
            <person name="Lieberman T.D."/>
            <person name="Swanson P.K."/>
            <person name="Smith M."/>
            <person name="Roesemann S."/>
            <person name="Alexander J.E."/>
            <person name="Rich S.A."/>
            <person name="Livny J."/>
            <person name="Vlamakis H."/>
            <person name="Clish C."/>
            <person name="Bullock K."/>
            <person name="Deik A."/>
            <person name="Scott J."/>
            <person name="Pierce K.A."/>
            <person name="Xavier R.J."/>
            <person name="Alm E.J."/>
        </authorList>
    </citation>
    <scope>NUCLEOTIDE SEQUENCE [LARGE SCALE GENOMIC DNA]</scope>
    <source>
        <strain evidence="3 7">BIOML-A136</strain>
        <strain evidence="2 6">BIOML-A166</strain>
        <strain evidence="1 8">BIOML-A320</strain>
    </source>
</reference>
<dbReference type="Proteomes" id="UP000476628">
    <property type="component" value="Unassembled WGS sequence"/>
</dbReference>
<dbReference type="Pfam" id="PF08747">
    <property type="entry name" value="BrxB"/>
    <property type="match status" value="1"/>
</dbReference>
<dbReference type="EMBL" id="NJNR01000102">
    <property type="protein sequence ID" value="RDX03231.1"/>
    <property type="molecule type" value="Genomic_DNA"/>
</dbReference>
<evidence type="ECO:0000313" key="8">
    <source>
        <dbReference type="Proteomes" id="UP000478746"/>
    </source>
</evidence>
<evidence type="ECO:0000313" key="1">
    <source>
        <dbReference type="EMBL" id="KAB6837587.1"/>
    </source>
</evidence>
<sequence length="246" mass="27774">MTNPDDEIRRHPRTIEQDFEGLFRTMRSKRFRNGEDTGGEPANYIYAYPPEQELEVERRIPMLVNRLQSMDPVDSNDSAPGVLVIDLYETVIHIMQDNDILESVIGQEAEMHGGENADNIDGDSDEWPHLQEDDFYQALAGMFDVDAGELKDALANQYQDAAAEQRAHIVFLTGIGHVYPYIRAHALLNLIQDIVPANTPVVLFFPGKYEKTATTVSVMRLFNTLAADNYYRAFSLNTMITEGANS</sequence>
<organism evidence="4 5">
    <name type="scientific">Bifidobacterium longum</name>
    <dbReference type="NCBI Taxonomy" id="216816"/>
    <lineage>
        <taxon>Bacteria</taxon>
        <taxon>Bacillati</taxon>
        <taxon>Actinomycetota</taxon>
        <taxon>Actinomycetes</taxon>
        <taxon>Bifidobacteriales</taxon>
        <taxon>Bifidobacteriaceae</taxon>
        <taxon>Bifidobacterium</taxon>
    </lineage>
</organism>
<evidence type="ECO:0000313" key="6">
    <source>
        <dbReference type="Proteomes" id="UP000461165"/>
    </source>
</evidence>
<evidence type="ECO:0000313" key="3">
    <source>
        <dbReference type="EMBL" id="KAB7200933.1"/>
    </source>
</evidence>
<reference evidence="4 5" key="1">
    <citation type="journal article" date="2017" name="Anaerobe">
        <title>Quantification, isolation and characterization of Bifidobacterium from the vaginal microbiomes of reproductive aged women.</title>
        <authorList>
            <person name="Freitas A.C."/>
            <person name="Hill J.E."/>
        </authorList>
    </citation>
    <scope>NUCLEOTIDE SEQUENCE [LARGE SCALE GENOMIC DNA]</scope>
    <source>
        <strain evidence="4 5">N6D05</strain>
    </source>
</reference>
<dbReference type="Proteomes" id="UP000257074">
    <property type="component" value="Unassembled WGS sequence"/>
</dbReference>
<evidence type="ECO:0000313" key="4">
    <source>
        <dbReference type="EMBL" id="RDX03231.1"/>
    </source>
</evidence>
<gene>
    <name evidence="4" type="ORF">CE169_11585</name>
    <name evidence="3" type="ORF">GBC45_10955</name>
    <name evidence="2" type="ORF">GBC97_07925</name>
    <name evidence="1" type="ORF">GBK08_08035</name>
</gene>
<proteinExistence type="predicted"/>
<comment type="caution">
    <text evidence="4">The sequence shown here is derived from an EMBL/GenBank/DDBJ whole genome shotgun (WGS) entry which is preliminary data.</text>
</comment>
<protein>
    <submittedName>
        <fullName evidence="1">DUF1788 domain-containing protein</fullName>
    </submittedName>
</protein>
<name>A0A3E4RF92_BIFLN</name>
<evidence type="ECO:0000313" key="2">
    <source>
        <dbReference type="EMBL" id="KAB7134586.1"/>
    </source>
</evidence>
<dbReference type="Proteomes" id="UP000461165">
    <property type="component" value="Unassembled WGS sequence"/>
</dbReference>
<dbReference type="EMBL" id="WDVF01000013">
    <property type="protein sequence ID" value="KAB7134586.1"/>
    <property type="molecule type" value="Genomic_DNA"/>
</dbReference>
<dbReference type="Proteomes" id="UP000478746">
    <property type="component" value="Unassembled WGS sequence"/>
</dbReference>
<evidence type="ECO:0000313" key="5">
    <source>
        <dbReference type="Proteomes" id="UP000257074"/>
    </source>
</evidence>